<evidence type="ECO:0000259" key="2">
    <source>
        <dbReference type="Pfam" id="PF00078"/>
    </source>
</evidence>
<sequence length="315" mass="35224">MHSGLTGFTGDSISPLGAVTLPITLGVPPRSKTVMSTFLVVDLPTAYNAILGRPTLNKIRAVVSTYHQTVKFSTHAEAGEVWGSPRETKQCYLTTVSLHKRARTEQPPGDPREMKKPTPHPEPTAPTCDVPLMKDRLDRTIRIGSELPEQEREQLVGFLQENADVFAWSPSDMTGVDLKTTVYRAWYCYPLPRIDQFVDATAGHARLSFMDAFSGYNQIRMAPEDQEDTAFLTDRGAYFYKVMSFGLKNTGATYQRIVNKMFAQQIGLNIEVYVDDMIMKSRATADHLTDLAETFATLRRYGLRLNHDVVCVPPG</sequence>
<protein>
    <submittedName>
        <fullName evidence="3">(wild Malaysian banana) hypothetical protein</fullName>
    </submittedName>
</protein>
<dbReference type="SUPFAM" id="SSF56672">
    <property type="entry name" value="DNA/RNA polymerases"/>
    <property type="match status" value="1"/>
</dbReference>
<accession>A0A8D7F995</accession>
<dbReference type="InterPro" id="IPR053134">
    <property type="entry name" value="RNA-dir_DNA_polymerase"/>
</dbReference>
<evidence type="ECO:0000256" key="1">
    <source>
        <dbReference type="SAM" id="MobiDB-lite"/>
    </source>
</evidence>
<dbReference type="PANTHER" id="PTHR24559:SF444">
    <property type="entry name" value="REVERSE TRANSCRIPTASE DOMAIN-CONTAINING PROTEIN"/>
    <property type="match status" value="1"/>
</dbReference>
<dbReference type="InterPro" id="IPR043128">
    <property type="entry name" value="Rev_trsase/Diguanyl_cyclase"/>
</dbReference>
<feature type="domain" description="Reverse transcriptase" evidence="2">
    <location>
        <begin position="187"/>
        <end position="307"/>
    </location>
</feature>
<organism evidence="3">
    <name type="scientific">Musa acuminata subsp. malaccensis</name>
    <name type="common">Wild banana</name>
    <name type="synonym">Musa malaccensis</name>
    <dbReference type="NCBI Taxonomy" id="214687"/>
    <lineage>
        <taxon>Eukaryota</taxon>
        <taxon>Viridiplantae</taxon>
        <taxon>Streptophyta</taxon>
        <taxon>Embryophyta</taxon>
        <taxon>Tracheophyta</taxon>
        <taxon>Spermatophyta</taxon>
        <taxon>Magnoliopsida</taxon>
        <taxon>Liliopsida</taxon>
        <taxon>Zingiberales</taxon>
        <taxon>Musaceae</taxon>
        <taxon>Musa</taxon>
    </lineage>
</organism>
<reference evidence="3" key="1">
    <citation type="submission" date="2021-03" db="EMBL/GenBank/DDBJ databases">
        <authorList>
            <consortium name="Genoscope - CEA"/>
            <person name="William W."/>
        </authorList>
    </citation>
    <scope>NUCLEOTIDE SEQUENCE</scope>
    <source>
        <strain evidence="3">Doubled-haploid Pahang</strain>
    </source>
</reference>
<gene>
    <name evidence="3" type="ORF">GSMUA_174100.1</name>
</gene>
<proteinExistence type="predicted"/>
<dbReference type="PANTHER" id="PTHR24559">
    <property type="entry name" value="TRANSPOSON TY3-I GAG-POL POLYPROTEIN"/>
    <property type="match status" value="1"/>
</dbReference>
<name>A0A8D7F995_MUSAM</name>
<dbReference type="CDD" id="cd01647">
    <property type="entry name" value="RT_LTR"/>
    <property type="match status" value="1"/>
</dbReference>
<dbReference type="Gene3D" id="3.10.10.10">
    <property type="entry name" value="HIV Type 1 Reverse Transcriptase, subunit A, domain 1"/>
    <property type="match status" value="1"/>
</dbReference>
<evidence type="ECO:0000313" key="3">
    <source>
        <dbReference type="EMBL" id="CAG1847615.1"/>
    </source>
</evidence>
<dbReference type="InterPro" id="IPR043502">
    <property type="entry name" value="DNA/RNA_pol_sf"/>
</dbReference>
<dbReference type="Gene3D" id="3.30.70.270">
    <property type="match status" value="1"/>
</dbReference>
<dbReference type="InterPro" id="IPR000477">
    <property type="entry name" value="RT_dom"/>
</dbReference>
<dbReference type="EMBL" id="HG996471">
    <property type="protein sequence ID" value="CAG1847615.1"/>
    <property type="molecule type" value="Genomic_DNA"/>
</dbReference>
<feature type="region of interest" description="Disordered" evidence="1">
    <location>
        <begin position="99"/>
        <end position="129"/>
    </location>
</feature>
<dbReference type="Pfam" id="PF00078">
    <property type="entry name" value="RVT_1"/>
    <property type="match status" value="1"/>
</dbReference>
<dbReference type="AlphaFoldDB" id="A0A8D7F995"/>